<dbReference type="RefSeq" id="WP_009034664.1">
    <property type="nucleotide sequence ID" value="NZ_ALWO02000040.1"/>
</dbReference>
<dbReference type="STRING" id="1189612.A33Q_3372"/>
<dbReference type="Proteomes" id="UP000006073">
    <property type="component" value="Unassembled WGS sequence"/>
</dbReference>
<dbReference type="AlphaFoldDB" id="S2D7I0"/>
<dbReference type="PANTHER" id="PTHR35102:SF1">
    <property type="entry name" value="E3 UBIQUITIN-PROTEIN LIGASE"/>
    <property type="match status" value="1"/>
</dbReference>
<protein>
    <recommendedName>
        <fullName evidence="2">DUF2062 domain-containing protein</fullName>
    </recommendedName>
</protein>
<dbReference type="eggNOG" id="ENOG50334SW">
    <property type="taxonomic scope" value="Bacteria"/>
</dbReference>
<accession>S2D7I0</accession>
<proteinExistence type="predicted"/>
<keyword evidence="1" id="KW-0812">Transmembrane</keyword>
<dbReference type="EMBL" id="ALWO02000040">
    <property type="protein sequence ID" value="EOZ95167.1"/>
    <property type="molecule type" value="Genomic_DNA"/>
</dbReference>
<feature type="domain" description="DUF2062" evidence="2">
    <location>
        <begin position="6"/>
        <end position="150"/>
    </location>
</feature>
<feature type="transmembrane region" description="Helical" evidence="1">
    <location>
        <begin position="124"/>
        <end position="143"/>
    </location>
</feature>
<organism evidence="3 4">
    <name type="scientific">Indibacter alkaliphilus (strain CCUG 57479 / KCTC 22604 / LW1)</name>
    <dbReference type="NCBI Taxonomy" id="1189612"/>
    <lineage>
        <taxon>Bacteria</taxon>
        <taxon>Pseudomonadati</taxon>
        <taxon>Bacteroidota</taxon>
        <taxon>Cytophagia</taxon>
        <taxon>Cytophagales</taxon>
        <taxon>Cyclobacteriaceae</taxon>
    </lineage>
</organism>
<dbReference type="Pfam" id="PF09835">
    <property type="entry name" value="DUF2062"/>
    <property type="match status" value="1"/>
</dbReference>
<keyword evidence="1" id="KW-0472">Membrane</keyword>
<evidence type="ECO:0000259" key="2">
    <source>
        <dbReference type="Pfam" id="PF09835"/>
    </source>
</evidence>
<keyword evidence="1" id="KW-1133">Transmembrane helix</keyword>
<evidence type="ECO:0000256" key="1">
    <source>
        <dbReference type="SAM" id="Phobius"/>
    </source>
</evidence>
<evidence type="ECO:0000313" key="4">
    <source>
        <dbReference type="Proteomes" id="UP000006073"/>
    </source>
</evidence>
<name>S2D7I0_INDAL</name>
<keyword evidence="4" id="KW-1185">Reference proteome</keyword>
<comment type="caution">
    <text evidence="3">The sequence shown here is derived from an EMBL/GenBank/DDBJ whole genome shotgun (WGS) entry which is preliminary data.</text>
</comment>
<evidence type="ECO:0000313" key="3">
    <source>
        <dbReference type="EMBL" id="EOZ95167.1"/>
    </source>
</evidence>
<dbReference type="OrthoDB" id="5464942at2"/>
<reference evidence="3 4" key="1">
    <citation type="journal article" date="2013" name="Genome Announc.">
        <title>Draft Genome Sequence of Indibacter alkaliphilus Strain LW1T, Isolated from Lonar Lake, a Haloalkaline Lake in the Buldana District of Maharashtra, India.</title>
        <authorList>
            <person name="Singh A."/>
            <person name="Kumar Jangir P."/>
            <person name="Sharma R."/>
            <person name="Singh A."/>
            <person name="Kumar Pinnaka A."/>
            <person name="Shivaji S."/>
        </authorList>
    </citation>
    <scope>NUCLEOTIDE SEQUENCE [LARGE SCALE GENOMIC DNA]</scope>
    <source>
        <strain evidence="4">CCUG 57479 / KCTC 22604 / LW1</strain>
    </source>
</reference>
<sequence>MDFRKIQNQIKFYLRKGLNPKELALCLTLTVYISVFPVLGTITVLLTLVILKLNLNLPLALSVSYLLTPLQLLSIIPFVRVGEFVHGAEKYPLTIEQLQASIAGGFTEMIAVFSSRIMMAISGWALIATPICLILYIVLYQTARWRQLSKIKEEVESYKD</sequence>
<feature type="transmembrane region" description="Helical" evidence="1">
    <location>
        <begin position="23"/>
        <end position="51"/>
    </location>
</feature>
<dbReference type="PANTHER" id="PTHR35102">
    <property type="entry name" value="E3 UBIQUITIN-PROTEIN LIGASE"/>
    <property type="match status" value="1"/>
</dbReference>
<gene>
    <name evidence="3" type="ORF">A33Q_3372</name>
</gene>
<dbReference type="InterPro" id="IPR018639">
    <property type="entry name" value="DUF2062"/>
</dbReference>